<keyword evidence="3" id="KW-1185">Reference proteome</keyword>
<dbReference type="PANTHER" id="PTHR46438:SF2">
    <property type="entry name" value="ALPHA_BETA-HYDROLASES SUPERFAMILY PROTEIN"/>
    <property type="match status" value="1"/>
</dbReference>
<dbReference type="Gene3D" id="3.40.50.1820">
    <property type="entry name" value="alpha/beta hydrolase"/>
    <property type="match status" value="1"/>
</dbReference>
<dbReference type="SUPFAM" id="SSF53474">
    <property type="entry name" value="alpha/beta-Hydrolases"/>
    <property type="match status" value="1"/>
</dbReference>
<dbReference type="EMBL" id="RBAN01000003">
    <property type="protein sequence ID" value="RKN54320.1"/>
    <property type="molecule type" value="Genomic_DNA"/>
</dbReference>
<dbReference type="InterPro" id="IPR000073">
    <property type="entry name" value="AB_hydrolase_1"/>
</dbReference>
<dbReference type="InterPro" id="IPR029058">
    <property type="entry name" value="AB_hydrolase_fold"/>
</dbReference>
<organism evidence="2 3">
    <name type="scientific">Micromonospora costi</name>
    <dbReference type="NCBI Taxonomy" id="1530042"/>
    <lineage>
        <taxon>Bacteria</taxon>
        <taxon>Bacillati</taxon>
        <taxon>Actinomycetota</taxon>
        <taxon>Actinomycetes</taxon>
        <taxon>Micromonosporales</taxon>
        <taxon>Micromonosporaceae</taxon>
        <taxon>Micromonospora</taxon>
    </lineage>
</organism>
<protein>
    <submittedName>
        <fullName evidence="2">Alpha/beta hydrolase</fullName>
    </submittedName>
</protein>
<dbReference type="InterPro" id="IPR000639">
    <property type="entry name" value="Epox_hydrolase-like"/>
</dbReference>
<dbReference type="PRINTS" id="PR00412">
    <property type="entry name" value="EPOXHYDRLASE"/>
</dbReference>
<accession>A0A3B0A1M9</accession>
<reference evidence="2 3" key="1">
    <citation type="journal article" date="2015" name="Int. J. Syst. Evol. Microbiol.">
        <title>Micromonospora costi sp. nov., isolated from a leaf of Costus speciosus.</title>
        <authorList>
            <person name="Thawai C."/>
        </authorList>
    </citation>
    <scope>NUCLEOTIDE SEQUENCE [LARGE SCALE GENOMIC DNA]</scope>
    <source>
        <strain evidence="2 3">CS1-12</strain>
    </source>
</reference>
<evidence type="ECO:0000313" key="3">
    <source>
        <dbReference type="Proteomes" id="UP000279968"/>
    </source>
</evidence>
<name>A0A3B0A1M9_9ACTN</name>
<dbReference type="Pfam" id="PF12697">
    <property type="entry name" value="Abhydrolase_6"/>
    <property type="match status" value="1"/>
</dbReference>
<comment type="caution">
    <text evidence="2">The sequence shown here is derived from an EMBL/GenBank/DDBJ whole genome shotgun (WGS) entry which is preliminary data.</text>
</comment>
<proteinExistence type="predicted"/>
<dbReference type="RefSeq" id="WP_120781044.1">
    <property type="nucleotide sequence ID" value="NZ_JBHLUP010000001.1"/>
</dbReference>
<dbReference type="GO" id="GO:0016787">
    <property type="term" value="F:hydrolase activity"/>
    <property type="evidence" value="ECO:0007669"/>
    <property type="project" value="UniProtKB-KW"/>
</dbReference>
<dbReference type="AlphaFoldDB" id="A0A3B0A1M9"/>
<dbReference type="PANTHER" id="PTHR46438">
    <property type="entry name" value="ALPHA/BETA-HYDROLASES SUPERFAMILY PROTEIN"/>
    <property type="match status" value="1"/>
</dbReference>
<dbReference type="OrthoDB" id="3771266at2"/>
<feature type="domain" description="AB hydrolase-1" evidence="1">
    <location>
        <begin position="24"/>
        <end position="254"/>
    </location>
</feature>
<dbReference type="Proteomes" id="UP000279968">
    <property type="component" value="Unassembled WGS sequence"/>
</dbReference>
<evidence type="ECO:0000313" key="2">
    <source>
        <dbReference type="EMBL" id="RKN54320.1"/>
    </source>
</evidence>
<gene>
    <name evidence="2" type="ORF">D7193_20170</name>
</gene>
<sequence length="267" mass="28220">MSVSYVERPGGRVAYEVHGDGPLVVLSHGMGENRGSFRHLVPLLVAAGYRVATVDVRGHGDSSAGWPTYAPAEVGADLLAVVRDLGGGPAVLVGSSSSAAAVVFAAADAPELVAGIVPVGAFVDQVKPNPVMRVAQALVLRSPRLFGMFHKTLFPVTRPADDAAYRRSMVATLREPGRMAAVRGVVAPVGPHWTARAAEVRQPVLVLMGARDPDFRDPGAEARAARRLFATAEARMIDDSGHYPHADQPERTAEQLTAFLKVVHTDA</sequence>
<keyword evidence="2" id="KW-0378">Hydrolase</keyword>
<evidence type="ECO:0000259" key="1">
    <source>
        <dbReference type="Pfam" id="PF12697"/>
    </source>
</evidence>